<comment type="similarity">
    <text evidence="1">Belongs to the 4-hydroxybenzoyl-CoA thioesterase family.</text>
</comment>
<dbReference type="Gene3D" id="3.10.129.10">
    <property type="entry name" value="Hotdog Thioesterase"/>
    <property type="match status" value="1"/>
</dbReference>
<dbReference type="Pfam" id="PF13279">
    <property type="entry name" value="4HBT_2"/>
    <property type="match status" value="1"/>
</dbReference>
<dbReference type="PANTHER" id="PTHR31793">
    <property type="entry name" value="4-HYDROXYBENZOYL-COA THIOESTERASE FAMILY MEMBER"/>
    <property type="match status" value="1"/>
</dbReference>
<dbReference type="InterPro" id="IPR050563">
    <property type="entry name" value="4-hydroxybenzoyl-CoA_TE"/>
</dbReference>
<accession>A0A2V1IKC1</accession>
<dbReference type="EMBL" id="PUEC01000045">
    <property type="protein sequence ID" value="PWB00368.1"/>
    <property type="molecule type" value="Genomic_DNA"/>
</dbReference>
<protein>
    <submittedName>
        <fullName evidence="3">Acyl-CoA thioesterase</fullName>
    </submittedName>
</protein>
<name>A0A2V1IKC1_9BACT</name>
<dbReference type="RefSeq" id="WP_107033360.1">
    <property type="nucleotide sequence ID" value="NZ_CAJSYL010000002.1"/>
</dbReference>
<evidence type="ECO:0000313" key="3">
    <source>
        <dbReference type="EMBL" id="PWB00368.1"/>
    </source>
</evidence>
<comment type="caution">
    <text evidence="3">The sequence shown here is derived from an EMBL/GenBank/DDBJ whole genome shotgun (WGS) entry which is preliminary data.</text>
</comment>
<proteinExistence type="inferred from homology"/>
<evidence type="ECO:0000313" key="4">
    <source>
        <dbReference type="Proteomes" id="UP000244905"/>
    </source>
</evidence>
<dbReference type="SUPFAM" id="SSF54637">
    <property type="entry name" value="Thioesterase/thiol ester dehydrase-isomerase"/>
    <property type="match status" value="1"/>
</dbReference>
<reference evidence="4" key="1">
    <citation type="submission" date="2018-02" db="EMBL/GenBank/DDBJ databases">
        <authorList>
            <person name="Clavel T."/>
            <person name="Strowig T."/>
        </authorList>
    </citation>
    <scope>NUCLEOTIDE SEQUENCE [LARGE SCALE GENOMIC DNA]</scope>
    <source>
        <strain evidence="4">DSM 103720</strain>
    </source>
</reference>
<organism evidence="3 4">
    <name type="scientific">Duncaniella muris</name>
    <dbReference type="NCBI Taxonomy" id="2094150"/>
    <lineage>
        <taxon>Bacteria</taxon>
        <taxon>Pseudomonadati</taxon>
        <taxon>Bacteroidota</taxon>
        <taxon>Bacteroidia</taxon>
        <taxon>Bacteroidales</taxon>
        <taxon>Muribaculaceae</taxon>
        <taxon>Duncaniella</taxon>
    </lineage>
</organism>
<dbReference type="PANTHER" id="PTHR31793:SF27">
    <property type="entry name" value="NOVEL THIOESTERASE SUPERFAMILY DOMAIN AND SAPOSIN A-TYPE DOMAIN CONTAINING PROTEIN (0610012H03RIK)"/>
    <property type="match status" value="1"/>
</dbReference>
<keyword evidence="2" id="KW-0378">Hydrolase</keyword>
<gene>
    <name evidence="3" type="ORF">C5O23_13080</name>
</gene>
<evidence type="ECO:0000256" key="2">
    <source>
        <dbReference type="ARBA" id="ARBA00022801"/>
    </source>
</evidence>
<dbReference type="InterPro" id="IPR029069">
    <property type="entry name" value="HotDog_dom_sf"/>
</dbReference>
<evidence type="ECO:0000256" key="1">
    <source>
        <dbReference type="ARBA" id="ARBA00005953"/>
    </source>
</evidence>
<dbReference type="GO" id="GO:0047617">
    <property type="term" value="F:fatty acyl-CoA hydrolase activity"/>
    <property type="evidence" value="ECO:0007669"/>
    <property type="project" value="TreeGrafter"/>
</dbReference>
<dbReference type="AlphaFoldDB" id="A0A2V1IKC1"/>
<dbReference type="GeneID" id="82527250"/>
<sequence length="154" mass="17723">MSSNYCESVIENYRHRMPLQMRFNDIDMLGHLNNSVYLTFMDLAKARYFEAVNGGEVDIRKMGVVIVNINANFCAPTFFHEEIEVETGVVSIGEKSLMIEQRVRAVKTGQVKCTCRTIMSGFDIRTNTSVPISEEWIEKFERYEGRPLRRATPS</sequence>
<dbReference type="Proteomes" id="UP000244905">
    <property type="component" value="Unassembled WGS sequence"/>
</dbReference>
<keyword evidence="4" id="KW-1185">Reference proteome</keyword>
<dbReference type="CDD" id="cd00586">
    <property type="entry name" value="4HBT"/>
    <property type="match status" value="1"/>
</dbReference>